<dbReference type="Gene3D" id="3.60.20.40">
    <property type="match status" value="1"/>
</dbReference>
<reference evidence="1 2" key="1">
    <citation type="submission" date="2024-03" db="EMBL/GenBank/DDBJ databases">
        <authorList>
            <person name="Gkanogiannis A."/>
            <person name="Becerra Lopez-Lavalle L."/>
        </authorList>
    </citation>
    <scope>NUCLEOTIDE SEQUENCE [LARGE SCALE GENOMIC DNA]</scope>
</reference>
<dbReference type="Pfam" id="PF01019">
    <property type="entry name" value="G_glu_transpept"/>
    <property type="match status" value="1"/>
</dbReference>
<dbReference type="PANTHER" id="PTHR11686:SF34">
    <property type="entry name" value="GLUTATHIONE HYDROLASE 1-RELATED"/>
    <property type="match status" value="1"/>
</dbReference>
<evidence type="ECO:0000313" key="1">
    <source>
        <dbReference type="EMBL" id="CAK9316020.1"/>
    </source>
</evidence>
<dbReference type="InterPro" id="IPR029055">
    <property type="entry name" value="Ntn_hydrolases_N"/>
</dbReference>
<evidence type="ECO:0000313" key="2">
    <source>
        <dbReference type="Proteomes" id="UP001642487"/>
    </source>
</evidence>
<dbReference type="EMBL" id="OZ021736">
    <property type="protein sequence ID" value="CAK9316020.1"/>
    <property type="molecule type" value="Genomic_DNA"/>
</dbReference>
<dbReference type="InterPro" id="IPR043138">
    <property type="entry name" value="GGT_lsub"/>
</dbReference>
<sequence>MEWNEKDKHAKMEEKAIAGNQHLPWISQMLNILVQYGLQSGLLGPLGIRREIEALKHVTAVRTNLGDLDFYNVSKHRWNPINDHGTSHLAVVDEERNAVSLTTTVNKFIGSQIISPGTGIVLNNEMDDSSINSHQHQPISLGLGKGHYHPSLLLLSLTSIFILISHLNSKMYY</sequence>
<accession>A0ABP0Y6C9</accession>
<dbReference type="PANTHER" id="PTHR11686">
    <property type="entry name" value="GAMMA GLUTAMYL TRANSPEPTIDASE"/>
    <property type="match status" value="1"/>
</dbReference>
<proteinExistence type="predicted"/>
<dbReference type="Gene3D" id="1.10.246.130">
    <property type="match status" value="1"/>
</dbReference>
<organism evidence="1 2">
    <name type="scientific">Citrullus colocynthis</name>
    <name type="common">colocynth</name>
    <dbReference type="NCBI Taxonomy" id="252529"/>
    <lineage>
        <taxon>Eukaryota</taxon>
        <taxon>Viridiplantae</taxon>
        <taxon>Streptophyta</taxon>
        <taxon>Embryophyta</taxon>
        <taxon>Tracheophyta</taxon>
        <taxon>Spermatophyta</taxon>
        <taxon>Magnoliopsida</taxon>
        <taxon>eudicotyledons</taxon>
        <taxon>Gunneridae</taxon>
        <taxon>Pentapetalae</taxon>
        <taxon>rosids</taxon>
        <taxon>fabids</taxon>
        <taxon>Cucurbitales</taxon>
        <taxon>Cucurbitaceae</taxon>
        <taxon>Benincaseae</taxon>
        <taxon>Citrullus</taxon>
    </lineage>
</organism>
<dbReference type="Proteomes" id="UP001642487">
    <property type="component" value="Chromosome 2"/>
</dbReference>
<keyword evidence="2" id="KW-1185">Reference proteome</keyword>
<dbReference type="SUPFAM" id="SSF56235">
    <property type="entry name" value="N-terminal nucleophile aminohydrolases (Ntn hydrolases)"/>
    <property type="match status" value="1"/>
</dbReference>
<protein>
    <submittedName>
        <fullName evidence="1">Uncharacterized protein</fullName>
    </submittedName>
</protein>
<dbReference type="InterPro" id="IPR043137">
    <property type="entry name" value="GGT_ssub_C"/>
</dbReference>
<gene>
    <name evidence="1" type="ORF">CITCOLO1_LOCUS7866</name>
</gene>
<dbReference type="InterPro" id="IPR000101">
    <property type="entry name" value="GGT_peptidase"/>
</dbReference>
<dbReference type="PRINTS" id="PR01210">
    <property type="entry name" value="GGTRANSPTASE"/>
</dbReference>
<name>A0ABP0Y6C9_9ROSI</name>